<accession>A0A377SW99</accession>
<protein>
    <submittedName>
        <fullName evidence="3">ArsR family transcriptional regulator</fullName>
    </submittedName>
    <submittedName>
        <fullName evidence="2">Predicted nucleotidyltransferases</fullName>
    </submittedName>
</protein>
<dbReference type="InterPro" id="IPR036390">
    <property type="entry name" value="WH_DNA-bd_sf"/>
</dbReference>
<evidence type="ECO:0000259" key="1">
    <source>
        <dbReference type="Pfam" id="PF18765"/>
    </source>
</evidence>
<dbReference type="SUPFAM" id="SSF46785">
    <property type="entry name" value="Winged helix' DNA-binding domain"/>
    <property type="match status" value="1"/>
</dbReference>
<dbReference type="InterPro" id="IPR011991">
    <property type="entry name" value="ArsR-like_HTH"/>
</dbReference>
<dbReference type="Pfam" id="PF18765">
    <property type="entry name" value="Polbeta"/>
    <property type="match status" value="1"/>
</dbReference>
<sequence length="197" mass="21593">MLADLLLGQYRRRVLALLLLHPESAWHVREIARLTQTQAGTLNRELSKLAEVGVLLVNKVGNQKHYRANVDCPVFAELAGLLRKTSGVADVLSGALAALAERIDVALVYGSVARGEERAASDIDVLVLGDVSFAEVVTAFYPLQAELGREINPVVYSIDEFKAKLTQRQAWALDVMKQQKMYLIGNEHDLGKLAGDS</sequence>
<dbReference type="EMBL" id="UGHR01000004">
    <property type="protein sequence ID" value="STR45253.1"/>
    <property type="molecule type" value="Genomic_DNA"/>
</dbReference>
<feature type="domain" description="Polymerase beta nucleotidyltransferase" evidence="1">
    <location>
        <begin position="101"/>
        <end position="137"/>
    </location>
</feature>
<reference evidence="3 5" key="2">
    <citation type="submission" date="2019-03" db="EMBL/GenBank/DDBJ databases">
        <title>Genomic Encyclopedia of Type Strains, Phase IV (KMG-IV): sequencing the most valuable type-strain genomes for metagenomic binning, comparative biology and taxonomic classification.</title>
        <authorList>
            <person name="Goeker M."/>
        </authorList>
    </citation>
    <scope>NUCLEOTIDE SEQUENCE [LARGE SCALE GENOMIC DNA]</scope>
    <source>
        <strain evidence="3 5">DSM 3764</strain>
    </source>
</reference>
<dbReference type="InterPro" id="IPR036388">
    <property type="entry name" value="WH-like_DNA-bd_sf"/>
</dbReference>
<evidence type="ECO:0000313" key="2">
    <source>
        <dbReference type="EMBL" id="STR45253.1"/>
    </source>
</evidence>
<dbReference type="Proteomes" id="UP000295794">
    <property type="component" value="Unassembled WGS sequence"/>
</dbReference>
<evidence type="ECO:0000313" key="4">
    <source>
        <dbReference type="Proteomes" id="UP000255108"/>
    </source>
</evidence>
<keyword evidence="2" id="KW-0808">Transferase</keyword>
<dbReference type="Gene3D" id="3.30.460.10">
    <property type="entry name" value="Beta Polymerase, domain 2"/>
    <property type="match status" value="1"/>
</dbReference>
<dbReference type="SUPFAM" id="SSF81301">
    <property type="entry name" value="Nucleotidyltransferase"/>
    <property type="match status" value="1"/>
</dbReference>
<evidence type="ECO:0000313" key="5">
    <source>
        <dbReference type="Proteomes" id="UP000295794"/>
    </source>
</evidence>
<name>A0A377SW99_9NEIS</name>
<evidence type="ECO:0000313" key="3">
    <source>
        <dbReference type="EMBL" id="TCU85063.1"/>
    </source>
</evidence>
<dbReference type="InterPro" id="IPR043519">
    <property type="entry name" value="NT_sf"/>
</dbReference>
<dbReference type="CDD" id="cd00090">
    <property type="entry name" value="HTH_ARSR"/>
    <property type="match status" value="1"/>
</dbReference>
<dbReference type="GO" id="GO:0006355">
    <property type="term" value="P:regulation of DNA-templated transcription"/>
    <property type="evidence" value="ECO:0007669"/>
    <property type="project" value="UniProtKB-ARBA"/>
</dbReference>
<dbReference type="Gene3D" id="1.10.10.10">
    <property type="entry name" value="Winged helix-like DNA-binding domain superfamily/Winged helix DNA-binding domain"/>
    <property type="match status" value="1"/>
</dbReference>
<dbReference type="Proteomes" id="UP000255108">
    <property type="component" value="Unassembled WGS sequence"/>
</dbReference>
<dbReference type="EMBL" id="SMBT01000008">
    <property type="protein sequence ID" value="TCU85063.1"/>
    <property type="molecule type" value="Genomic_DNA"/>
</dbReference>
<proteinExistence type="predicted"/>
<gene>
    <name evidence="3" type="ORF">EV682_10887</name>
    <name evidence="2" type="ORF">NCTC11159_03813</name>
</gene>
<organism evidence="2 4">
    <name type="scientific">Iodobacter fluviatilis</name>
    <dbReference type="NCBI Taxonomy" id="537"/>
    <lineage>
        <taxon>Bacteria</taxon>
        <taxon>Pseudomonadati</taxon>
        <taxon>Pseudomonadota</taxon>
        <taxon>Betaproteobacteria</taxon>
        <taxon>Neisseriales</taxon>
        <taxon>Chitinibacteraceae</taxon>
        <taxon>Iodobacter</taxon>
    </lineage>
</organism>
<dbReference type="InterPro" id="IPR041633">
    <property type="entry name" value="Polbeta"/>
</dbReference>
<dbReference type="AlphaFoldDB" id="A0A377SW99"/>
<dbReference type="CDD" id="cd05403">
    <property type="entry name" value="NT_KNTase_like"/>
    <property type="match status" value="1"/>
</dbReference>
<dbReference type="GO" id="GO:0016740">
    <property type="term" value="F:transferase activity"/>
    <property type="evidence" value="ECO:0007669"/>
    <property type="project" value="UniProtKB-KW"/>
</dbReference>
<reference evidence="2 4" key="1">
    <citation type="submission" date="2018-06" db="EMBL/GenBank/DDBJ databases">
        <authorList>
            <consortium name="Pathogen Informatics"/>
            <person name="Doyle S."/>
        </authorList>
    </citation>
    <scope>NUCLEOTIDE SEQUENCE [LARGE SCALE GENOMIC DNA]</scope>
    <source>
        <strain evidence="2 4">NCTC11159</strain>
    </source>
</reference>
<dbReference type="OrthoDB" id="8223306at2"/>
<keyword evidence="5" id="KW-1185">Reference proteome</keyword>
<dbReference type="RefSeq" id="WP_115229055.1">
    <property type="nucleotide sequence ID" value="NZ_CAWOLO010000008.1"/>
</dbReference>